<reference evidence="2 3" key="1">
    <citation type="submission" date="2019-02" db="EMBL/GenBank/DDBJ databases">
        <title>Planctomycetal bacteria perform biofilm scaping via a novel small molecule.</title>
        <authorList>
            <person name="Jeske O."/>
            <person name="Boedeker C."/>
            <person name="Wiegand S."/>
            <person name="Breitling P."/>
            <person name="Kallscheuer N."/>
            <person name="Jogler M."/>
            <person name="Rohde M."/>
            <person name="Petersen J."/>
            <person name="Medema M.H."/>
            <person name="Surup F."/>
            <person name="Jogler C."/>
        </authorList>
    </citation>
    <scope>NUCLEOTIDE SEQUENCE [LARGE SCALE GENOMIC DNA]</scope>
    <source>
        <strain evidence="2 3">Mal15</strain>
    </source>
</reference>
<dbReference type="InterPro" id="IPR025297">
    <property type="entry name" value="DUF4159"/>
</dbReference>
<dbReference type="AlphaFoldDB" id="A0A5B9MMS2"/>
<dbReference type="InterPro" id="IPR008930">
    <property type="entry name" value="Terpenoid_cyclase/PrenylTrfase"/>
</dbReference>
<proteinExistence type="predicted"/>
<evidence type="ECO:0000313" key="2">
    <source>
        <dbReference type="EMBL" id="QEG00826.1"/>
    </source>
</evidence>
<evidence type="ECO:0000259" key="1">
    <source>
        <dbReference type="Pfam" id="PF13709"/>
    </source>
</evidence>
<feature type="domain" description="DUF4159" evidence="1">
    <location>
        <begin position="357"/>
        <end position="548"/>
    </location>
</feature>
<gene>
    <name evidence="2" type="ORF">Mal15_49020</name>
</gene>
<organism evidence="2 3">
    <name type="scientific">Stieleria maiorica</name>
    <dbReference type="NCBI Taxonomy" id="2795974"/>
    <lineage>
        <taxon>Bacteria</taxon>
        <taxon>Pseudomonadati</taxon>
        <taxon>Planctomycetota</taxon>
        <taxon>Planctomycetia</taxon>
        <taxon>Pirellulales</taxon>
        <taxon>Pirellulaceae</taxon>
        <taxon>Stieleria</taxon>
    </lineage>
</organism>
<protein>
    <recommendedName>
        <fullName evidence="1">DUF4159 domain-containing protein</fullName>
    </recommendedName>
</protein>
<dbReference type="CDD" id="cd00688">
    <property type="entry name" value="ISOPREN_C2_like"/>
    <property type="match status" value="1"/>
</dbReference>
<feature type="domain" description="DUF4159" evidence="1">
    <location>
        <begin position="577"/>
        <end position="780"/>
    </location>
</feature>
<dbReference type="KEGG" id="smam:Mal15_49020"/>
<evidence type="ECO:0000313" key="3">
    <source>
        <dbReference type="Proteomes" id="UP000321353"/>
    </source>
</evidence>
<dbReference type="SUPFAM" id="SSF48239">
    <property type="entry name" value="Terpenoid cyclases/Protein prenyltransferases"/>
    <property type="match status" value="1"/>
</dbReference>
<dbReference type="Gene3D" id="1.50.10.20">
    <property type="match status" value="2"/>
</dbReference>
<dbReference type="Pfam" id="PF13709">
    <property type="entry name" value="DUF4159"/>
    <property type="match status" value="2"/>
</dbReference>
<sequence>MDRQVTGKGDHRLFRRITLVFSVVVAFWTVPATVHADVDAAAVNRAIDRGITYLRSTQGERGGWDEFQGQSCGLSSLCTLALLNAGVSRDDPAIKRAMTYLRATVAESTYSVALQTLVFCQHGSASDLPRIRNNVTWLTESQTAIGAWSYGGKRQFGGDPSNAQFALLALGAAQDRGVTVDPKVFQQAIDYWELQQKPNGGWGYGGSSATGSMTCAGIASLIIANGRLGNVSSSVSDGKIECCGGASTEQDPIARGIDWLAKRFSVDVNPGGSADTYYYYLYAVERTGRLSGRRFFGGHDWYREGAERLIAQQDDFQGFWEGGQWERPTVATSFALLFLSKGKRQVVVGQLQRDRAGQSEWQPHPDALRQLVRHVERAWGRDLTWQTVRLEDASLVDVLQTPVLVISGKQALSLDANASDLLKDYVDQGGTIVFDASGDNGCGNAANFQNSVANLCAEWYPGAPLERLPTSHPVWNAERNVDIGAMPNGFWVYGVQACCRTAVFYVPQSLTCRWELGDRLFHRGETDDPDRRQIDHSIRIGQNIIAYATGRELKDKLDAQIVLQADGVESSERGTTRIARLDVGAGGEDARRALPNASTIIRKQTQVAISVPENPVAFDEQALADVAVLWVHGRRDFVLSSGQRDVLRQFVERGGVILGTAICGDESFARAFRREFAAVLGQNSLQSMPSDHPMLSTQYYGYDLRSVTIRRIGRGASGQQIRRQTSPPILEYAEIDDVVAVVFSPLDISCALESQNSVQCPGYGTEDAAKIVTNVVQMALNQ</sequence>
<dbReference type="Gene3D" id="3.40.50.12140">
    <property type="entry name" value="Domain of unknown function DUF4159"/>
    <property type="match status" value="2"/>
</dbReference>
<keyword evidence="3" id="KW-1185">Reference proteome</keyword>
<name>A0A5B9MMS2_9BACT</name>
<accession>A0A5B9MMS2</accession>
<dbReference type="EMBL" id="CP036264">
    <property type="protein sequence ID" value="QEG00826.1"/>
    <property type="molecule type" value="Genomic_DNA"/>
</dbReference>
<dbReference type="Proteomes" id="UP000321353">
    <property type="component" value="Chromosome"/>
</dbReference>